<reference evidence="20" key="1">
    <citation type="submission" date="2025-08" db="UniProtKB">
        <authorList>
            <consortium name="RefSeq"/>
        </authorList>
    </citation>
    <scope>IDENTIFICATION</scope>
    <source>
        <tissue evidence="20">Sperm</tissue>
    </source>
</reference>
<name>A0AAJ7SXN8_PETMA</name>
<dbReference type="InterPro" id="IPR036056">
    <property type="entry name" value="Fibrinogen-like_C"/>
</dbReference>
<evidence type="ECO:0000259" key="17">
    <source>
        <dbReference type="PROSITE" id="PS50026"/>
    </source>
</evidence>
<keyword evidence="7 13" id="KW-1133">Transmembrane helix</keyword>
<feature type="domain" description="EGF-like" evidence="17">
    <location>
        <begin position="546"/>
        <end position="583"/>
    </location>
</feature>
<feature type="domain" description="F5/8 type C" evidence="15">
    <location>
        <begin position="25"/>
        <end position="171"/>
    </location>
</feature>
<dbReference type="Proteomes" id="UP001318040">
    <property type="component" value="Chromosome 10"/>
</dbReference>
<dbReference type="Pfam" id="PF02210">
    <property type="entry name" value="Laminin_G_2"/>
    <property type="match status" value="4"/>
</dbReference>
<dbReference type="InterPro" id="IPR002181">
    <property type="entry name" value="Fibrinogen_a/b/g_C_dom"/>
</dbReference>
<evidence type="ECO:0000256" key="12">
    <source>
        <dbReference type="SAM" id="MobiDB-lite"/>
    </source>
</evidence>
<dbReference type="PROSITE" id="PS50025">
    <property type="entry name" value="LAM_G_DOMAIN"/>
    <property type="match status" value="4"/>
</dbReference>
<feature type="domain" description="EGF-like" evidence="17">
    <location>
        <begin position="957"/>
        <end position="995"/>
    </location>
</feature>
<dbReference type="Gene3D" id="2.60.120.260">
    <property type="entry name" value="Galactose-binding domain-like"/>
    <property type="match status" value="1"/>
</dbReference>
<keyword evidence="3 10" id="KW-0245">EGF-like domain</keyword>
<keyword evidence="9 11" id="KW-1015">Disulfide bond</keyword>
<evidence type="ECO:0000256" key="11">
    <source>
        <dbReference type="PROSITE-ProRule" id="PRU00122"/>
    </source>
</evidence>
<evidence type="ECO:0000313" key="20">
    <source>
        <dbReference type="RefSeq" id="XP_032807460.1"/>
    </source>
</evidence>
<keyword evidence="6" id="KW-0677">Repeat</keyword>
<feature type="signal peptide" evidence="14">
    <location>
        <begin position="1"/>
        <end position="18"/>
    </location>
</feature>
<keyword evidence="19" id="KW-1185">Reference proteome</keyword>
<dbReference type="InterPro" id="IPR001791">
    <property type="entry name" value="Laminin_G"/>
</dbReference>
<dbReference type="Gene3D" id="2.60.120.1000">
    <property type="match status" value="1"/>
</dbReference>
<feature type="domain" description="Fibrinogen C-terminal" evidence="18">
    <location>
        <begin position="582"/>
        <end position="634"/>
    </location>
</feature>
<accession>A0AAJ7SXN8</accession>
<evidence type="ECO:0000256" key="7">
    <source>
        <dbReference type="ARBA" id="ARBA00022989"/>
    </source>
</evidence>
<dbReference type="GO" id="GO:0016020">
    <property type="term" value="C:membrane"/>
    <property type="evidence" value="ECO:0007669"/>
    <property type="project" value="UniProtKB-SubCell"/>
</dbReference>
<dbReference type="SMART" id="SM00181">
    <property type="entry name" value="EGF"/>
    <property type="match status" value="2"/>
</dbReference>
<protein>
    <submittedName>
        <fullName evidence="20">Contactin-associated protein-like 2</fullName>
    </submittedName>
</protein>
<dbReference type="NCBIfam" id="NF040941">
    <property type="entry name" value="GGGWT_bact"/>
    <property type="match status" value="1"/>
</dbReference>
<keyword evidence="4 13" id="KW-0812">Transmembrane</keyword>
<evidence type="ECO:0000256" key="6">
    <source>
        <dbReference type="ARBA" id="ARBA00022737"/>
    </source>
</evidence>
<sequence length="1363" mass="149520">MGLIPLIVVAVFLAPLSAKGYTEVCEGPLVGRLGADSFSASSALSSSHAPNFARLNRREGAGGWSPGRVDRGPWLQLELPGRVEVTALATQGRYGSSDWVPRYLLLYGDSAGNWRQYQEDGNAWVFPGNENSDEVVRHELQHPIVARYLRYVPLDWNAYRWVGLRVEVYGCPYKSEAVFFDGRSLLAYRFEQKTRRTRKDVVSLRFRSALSEGVLLHGEGQRGDTLTLELQRGCLHLLISLGQEPTGPGGGGPGEVAYTSASAGSLLDDQHWHDVMLVRSGRHGNLTVDRHTQRFHVKGDDDSLDLDYQLMFGGLPFGGKAGSVGRPNFLGCLENVYYSGEYVTDLAQRIKPQIHMSGNVTFGCPRGVPAIPVTFPGPDGHLALTGRVGRAALAVAMEFRTWDPAGLLLLTALSRGLGELRLTLREGKLNLALIRPGSSDIHLSSGVLLNNGEWHTASVQARERTLTLVVDGAEDTAVRSLLPFHVATGSIYYFGGFPQRDANRSLPPFLGCMRLINIDDHLVDLSLLQQGLLGNYTNLMLDQCGLTDRCLPSHCENGGTCSQTWRSFECNCAGTGYTGVTCHAPIYESSCEAYKHLGRASGRYWVDPDGSGPLRAMHVYCNMTEDKVWTTVDHNNTERTWVRGSSPERPILAAFAYSASAEQLAALISSAEHCQQEVAYYCKRSRLLNAPDGEPYTWWVGRTNEKQRYWGGSIPGVQKCACGITENCSDPKFHCNCDTDMEHWKEDSGLLGYKPHLPVMQLLIGDTDRALSEAAYKVGPLSCHGDRHFWNSVLFTTPSSYLHFPPIRAETSLDIAFFFKTTTDSGVILENMGASDFIRVQLKSPHEVSFSFDVGNGPVEMAVRSEQPLNDEEWHVVSVERSLKEASLRVDLLPRELVPAPAQGHTSLQLSSQLYVGSSVSGHSGFLGCVRSLRINGATLDLEERARVTPGVKPGCSGHCRSYGSLCRNGGRCIERYNGYSCDCSTSSYNGPSCTNEVGGFFELGTWIQYDLLEDDDDEEGDNEFSTPKRDPSNIALSRESKPWKERVMLPLGKSAGTYVKEAVAAAIREPLEDSLPGETVLLSFSTTSVPAILLYVGTDSWEYFAVLLQEDGRLQIRYQLGGETEAIYMEPRNLANGQPHGLNVTRHGREISVQLDHYAAATHQLHALQMHYTASVIYLGKVPDSEVRDSELQRANLHGFVGCLSRVQFNHVAPLKAALMQQGAPLHSTSSVPLSHSSVPVVVHGRLIESSCAVPASTITPAATSTEPWVFPDDSSEMPPEERKPMSSPVGSNSALIGGVIAVSIVIILCLLALVARYIVGRKGCYRSAMRGPEVVESSSAMQGVHQNFHHGLEDTRKEYFI</sequence>
<evidence type="ECO:0000256" key="5">
    <source>
        <dbReference type="ARBA" id="ARBA00022729"/>
    </source>
</evidence>
<dbReference type="PANTHER" id="PTHR15036">
    <property type="entry name" value="PIKACHURIN-LIKE PROTEIN"/>
    <property type="match status" value="1"/>
</dbReference>
<dbReference type="SMART" id="SM00231">
    <property type="entry name" value="FA58C"/>
    <property type="match status" value="1"/>
</dbReference>
<evidence type="ECO:0000259" key="15">
    <source>
        <dbReference type="PROSITE" id="PS50022"/>
    </source>
</evidence>
<feature type="transmembrane region" description="Helical" evidence="13">
    <location>
        <begin position="1296"/>
        <end position="1321"/>
    </location>
</feature>
<dbReference type="InterPro" id="IPR000421">
    <property type="entry name" value="FA58C"/>
</dbReference>
<keyword evidence="5 14" id="KW-0732">Signal</keyword>
<dbReference type="PANTHER" id="PTHR15036:SF49">
    <property type="entry name" value="AXOTACTIN"/>
    <property type="match status" value="1"/>
</dbReference>
<dbReference type="SMART" id="SM00282">
    <property type="entry name" value="LamG"/>
    <property type="match status" value="4"/>
</dbReference>
<feature type="domain" description="Laminin G" evidence="16">
    <location>
        <begin position="175"/>
        <end position="364"/>
    </location>
</feature>
<dbReference type="Gene3D" id="2.10.25.10">
    <property type="entry name" value="Laminin"/>
    <property type="match status" value="2"/>
</dbReference>
<dbReference type="SUPFAM" id="SSF56496">
    <property type="entry name" value="Fibrinogen C-terminal domain-like"/>
    <property type="match status" value="1"/>
</dbReference>
<dbReference type="Gene3D" id="2.60.120.200">
    <property type="match status" value="4"/>
</dbReference>
<dbReference type="CDD" id="cd00110">
    <property type="entry name" value="LamG"/>
    <property type="match status" value="4"/>
</dbReference>
<dbReference type="SUPFAM" id="SSF49785">
    <property type="entry name" value="Galactose-binding domain-like"/>
    <property type="match status" value="1"/>
</dbReference>
<dbReference type="FunFam" id="2.60.120.260:FF:000016">
    <property type="entry name" value="Contactin-associated protein-like 4 isoform 1"/>
    <property type="match status" value="1"/>
</dbReference>
<dbReference type="InterPro" id="IPR050372">
    <property type="entry name" value="Neurexin-related_CASP"/>
</dbReference>
<evidence type="ECO:0000256" key="10">
    <source>
        <dbReference type="PROSITE-ProRule" id="PRU00076"/>
    </source>
</evidence>
<dbReference type="InterPro" id="IPR000742">
    <property type="entry name" value="EGF"/>
</dbReference>
<dbReference type="PROSITE" id="PS50022">
    <property type="entry name" value="FA58C_3"/>
    <property type="match status" value="1"/>
</dbReference>
<evidence type="ECO:0000256" key="4">
    <source>
        <dbReference type="ARBA" id="ARBA00022692"/>
    </source>
</evidence>
<dbReference type="PROSITE" id="PS01286">
    <property type="entry name" value="FA58C_2"/>
    <property type="match status" value="1"/>
</dbReference>
<organism evidence="19 20">
    <name type="scientific">Petromyzon marinus</name>
    <name type="common">Sea lamprey</name>
    <dbReference type="NCBI Taxonomy" id="7757"/>
    <lineage>
        <taxon>Eukaryota</taxon>
        <taxon>Metazoa</taxon>
        <taxon>Chordata</taxon>
        <taxon>Craniata</taxon>
        <taxon>Vertebrata</taxon>
        <taxon>Cyclostomata</taxon>
        <taxon>Hyperoartia</taxon>
        <taxon>Petromyzontiformes</taxon>
        <taxon>Petromyzontidae</taxon>
        <taxon>Petromyzon</taxon>
    </lineage>
</organism>
<feature type="chain" id="PRO_5042588375" evidence="14">
    <location>
        <begin position="19"/>
        <end position="1363"/>
    </location>
</feature>
<comment type="subcellular location">
    <subcellularLocation>
        <location evidence="1">Membrane</location>
        <topology evidence="1">Single-pass type I membrane protein</topology>
    </subcellularLocation>
</comment>
<dbReference type="CDD" id="cd00057">
    <property type="entry name" value="FA58C"/>
    <property type="match status" value="1"/>
</dbReference>
<dbReference type="PROSITE" id="PS51406">
    <property type="entry name" value="FIBRINOGEN_C_2"/>
    <property type="match status" value="1"/>
</dbReference>
<feature type="domain" description="Laminin G" evidence="16">
    <location>
        <begin position="1056"/>
        <end position="1253"/>
    </location>
</feature>
<comment type="caution">
    <text evidence="10">Lacks conserved residue(s) required for the propagation of feature annotation.</text>
</comment>
<dbReference type="KEGG" id="pmrn:116941020"/>
<dbReference type="CDD" id="cd00054">
    <property type="entry name" value="EGF_CA"/>
    <property type="match status" value="2"/>
</dbReference>
<dbReference type="Pfam" id="PF00754">
    <property type="entry name" value="F5_F8_type_C"/>
    <property type="match status" value="1"/>
</dbReference>
<feature type="region of interest" description="Disordered" evidence="12">
    <location>
        <begin position="1269"/>
        <end position="1290"/>
    </location>
</feature>
<evidence type="ECO:0000256" key="9">
    <source>
        <dbReference type="ARBA" id="ARBA00023157"/>
    </source>
</evidence>
<evidence type="ECO:0000256" key="14">
    <source>
        <dbReference type="SAM" id="SignalP"/>
    </source>
</evidence>
<dbReference type="FunFam" id="2.60.120.200:FF:000026">
    <property type="entry name" value="contactin-associated protein-like 4 isoform X1"/>
    <property type="match status" value="1"/>
</dbReference>
<dbReference type="SUPFAM" id="SSF57196">
    <property type="entry name" value="EGF/Laminin"/>
    <property type="match status" value="1"/>
</dbReference>
<keyword evidence="8 13" id="KW-0472">Membrane</keyword>
<feature type="domain" description="Laminin G" evidence="16">
    <location>
        <begin position="791"/>
        <end position="956"/>
    </location>
</feature>
<evidence type="ECO:0000313" key="19">
    <source>
        <dbReference type="Proteomes" id="UP001318040"/>
    </source>
</evidence>
<dbReference type="InterPro" id="IPR008979">
    <property type="entry name" value="Galactose-bd-like_sf"/>
</dbReference>
<dbReference type="RefSeq" id="XP_032807460.1">
    <property type="nucleotide sequence ID" value="XM_032951569.1"/>
</dbReference>
<evidence type="ECO:0000256" key="8">
    <source>
        <dbReference type="ARBA" id="ARBA00023136"/>
    </source>
</evidence>
<proteinExistence type="inferred from homology"/>
<dbReference type="SUPFAM" id="SSF49899">
    <property type="entry name" value="Concanavalin A-like lectins/glucanases"/>
    <property type="match status" value="4"/>
</dbReference>
<dbReference type="PROSITE" id="PS50026">
    <property type="entry name" value="EGF_3"/>
    <property type="match status" value="2"/>
</dbReference>
<feature type="domain" description="Laminin G" evidence="16">
    <location>
        <begin position="372"/>
        <end position="544"/>
    </location>
</feature>
<gene>
    <name evidence="20" type="primary">LOC116941020</name>
</gene>
<evidence type="ECO:0000259" key="16">
    <source>
        <dbReference type="PROSITE" id="PS50025"/>
    </source>
</evidence>
<evidence type="ECO:0000256" key="1">
    <source>
        <dbReference type="ARBA" id="ARBA00004479"/>
    </source>
</evidence>
<evidence type="ECO:0000256" key="2">
    <source>
        <dbReference type="ARBA" id="ARBA00010241"/>
    </source>
</evidence>
<evidence type="ECO:0000256" key="3">
    <source>
        <dbReference type="ARBA" id="ARBA00022536"/>
    </source>
</evidence>
<evidence type="ECO:0000259" key="18">
    <source>
        <dbReference type="PROSITE" id="PS51406"/>
    </source>
</evidence>
<feature type="disulfide bond" evidence="11">
    <location>
        <begin position="929"/>
        <end position="956"/>
    </location>
</feature>
<comment type="similarity">
    <text evidence="2">Belongs to the neurexin family.</text>
</comment>
<evidence type="ECO:0000256" key="13">
    <source>
        <dbReference type="SAM" id="Phobius"/>
    </source>
</evidence>
<dbReference type="InterPro" id="IPR013320">
    <property type="entry name" value="ConA-like_dom_sf"/>
</dbReference>